<proteinExistence type="predicted"/>
<gene>
    <name evidence="1" type="primary">AUGUSTUS-3.0.2_32501</name>
    <name evidence="1" type="ORF">TcasGA2_TC032501</name>
</gene>
<name>A0A139WL70_TRICA</name>
<dbReference type="AlphaFoldDB" id="A0A139WL70"/>
<dbReference type="Proteomes" id="UP000007266">
    <property type="component" value="Linkage group 3"/>
</dbReference>
<reference evidence="1 2" key="1">
    <citation type="journal article" date="2008" name="Nature">
        <title>The genome of the model beetle and pest Tribolium castaneum.</title>
        <authorList>
            <consortium name="Tribolium Genome Sequencing Consortium"/>
            <person name="Richards S."/>
            <person name="Gibbs R.A."/>
            <person name="Weinstock G.M."/>
            <person name="Brown S.J."/>
            <person name="Denell R."/>
            <person name="Beeman R.W."/>
            <person name="Gibbs R."/>
            <person name="Beeman R.W."/>
            <person name="Brown S.J."/>
            <person name="Bucher G."/>
            <person name="Friedrich M."/>
            <person name="Grimmelikhuijzen C.J."/>
            <person name="Klingler M."/>
            <person name="Lorenzen M."/>
            <person name="Richards S."/>
            <person name="Roth S."/>
            <person name="Schroder R."/>
            <person name="Tautz D."/>
            <person name="Zdobnov E.M."/>
            <person name="Muzny D."/>
            <person name="Gibbs R.A."/>
            <person name="Weinstock G.M."/>
            <person name="Attaway T."/>
            <person name="Bell S."/>
            <person name="Buhay C.J."/>
            <person name="Chandrabose M.N."/>
            <person name="Chavez D."/>
            <person name="Clerk-Blankenburg K.P."/>
            <person name="Cree A."/>
            <person name="Dao M."/>
            <person name="Davis C."/>
            <person name="Chacko J."/>
            <person name="Dinh H."/>
            <person name="Dugan-Rocha S."/>
            <person name="Fowler G."/>
            <person name="Garner T.T."/>
            <person name="Garnes J."/>
            <person name="Gnirke A."/>
            <person name="Hawes A."/>
            <person name="Hernandez J."/>
            <person name="Hines S."/>
            <person name="Holder M."/>
            <person name="Hume J."/>
            <person name="Jhangiani S.N."/>
            <person name="Joshi V."/>
            <person name="Khan Z.M."/>
            <person name="Jackson L."/>
            <person name="Kovar C."/>
            <person name="Kowis A."/>
            <person name="Lee S."/>
            <person name="Lewis L.R."/>
            <person name="Margolis J."/>
            <person name="Morgan M."/>
            <person name="Nazareth L.V."/>
            <person name="Nguyen N."/>
            <person name="Okwuonu G."/>
            <person name="Parker D."/>
            <person name="Richards S."/>
            <person name="Ruiz S.J."/>
            <person name="Santibanez J."/>
            <person name="Savard J."/>
            <person name="Scherer S.E."/>
            <person name="Schneider B."/>
            <person name="Sodergren E."/>
            <person name="Tautz D."/>
            <person name="Vattahil S."/>
            <person name="Villasana D."/>
            <person name="White C.S."/>
            <person name="Wright R."/>
            <person name="Park Y."/>
            <person name="Beeman R.W."/>
            <person name="Lord J."/>
            <person name="Oppert B."/>
            <person name="Lorenzen M."/>
            <person name="Brown S."/>
            <person name="Wang L."/>
            <person name="Savard J."/>
            <person name="Tautz D."/>
            <person name="Richards S."/>
            <person name="Weinstock G."/>
            <person name="Gibbs R.A."/>
            <person name="Liu Y."/>
            <person name="Worley K."/>
            <person name="Weinstock G."/>
            <person name="Elsik C.G."/>
            <person name="Reese J.T."/>
            <person name="Elhaik E."/>
            <person name="Landan G."/>
            <person name="Graur D."/>
            <person name="Arensburger P."/>
            <person name="Atkinson P."/>
            <person name="Beeman R.W."/>
            <person name="Beidler J."/>
            <person name="Brown S.J."/>
            <person name="Demuth J.P."/>
            <person name="Drury D.W."/>
            <person name="Du Y.Z."/>
            <person name="Fujiwara H."/>
            <person name="Lorenzen M."/>
            <person name="Maselli V."/>
            <person name="Osanai M."/>
            <person name="Park Y."/>
            <person name="Robertson H.M."/>
            <person name="Tu Z."/>
            <person name="Wang J.J."/>
            <person name="Wang S."/>
            <person name="Richards S."/>
            <person name="Song H."/>
            <person name="Zhang L."/>
            <person name="Sodergren E."/>
            <person name="Werner D."/>
            <person name="Stanke M."/>
            <person name="Morgenstern B."/>
            <person name="Solovyev V."/>
            <person name="Kosarev P."/>
            <person name="Brown G."/>
            <person name="Chen H.C."/>
            <person name="Ermolaeva O."/>
            <person name="Hlavina W."/>
            <person name="Kapustin Y."/>
            <person name="Kiryutin B."/>
            <person name="Kitts P."/>
            <person name="Maglott D."/>
            <person name="Pruitt K."/>
            <person name="Sapojnikov V."/>
            <person name="Souvorov A."/>
            <person name="Mackey A.J."/>
            <person name="Waterhouse R.M."/>
            <person name="Wyder S."/>
            <person name="Zdobnov E.M."/>
            <person name="Zdobnov E.M."/>
            <person name="Wyder S."/>
            <person name="Kriventseva E.V."/>
            <person name="Kadowaki T."/>
            <person name="Bork P."/>
            <person name="Aranda M."/>
            <person name="Bao R."/>
            <person name="Beermann A."/>
            <person name="Berns N."/>
            <person name="Bolognesi R."/>
            <person name="Bonneton F."/>
            <person name="Bopp D."/>
            <person name="Brown S.J."/>
            <person name="Bucher G."/>
            <person name="Butts T."/>
            <person name="Chaumot A."/>
            <person name="Denell R.E."/>
            <person name="Ferrier D.E."/>
            <person name="Friedrich M."/>
            <person name="Gordon C.M."/>
            <person name="Jindra M."/>
            <person name="Klingler M."/>
            <person name="Lan Q."/>
            <person name="Lattorff H.M."/>
            <person name="Laudet V."/>
            <person name="von Levetsow C."/>
            <person name="Liu Z."/>
            <person name="Lutz R."/>
            <person name="Lynch J.A."/>
            <person name="da Fonseca R.N."/>
            <person name="Posnien N."/>
            <person name="Reuter R."/>
            <person name="Roth S."/>
            <person name="Savard J."/>
            <person name="Schinko J.B."/>
            <person name="Schmitt C."/>
            <person name="Schoppmeier M."/>
            <person name="Schroder R."/>
            <person name="Shippy T.D."/>
            <person name="Simonnet F."/>
            <person name="Marques-Souza H."/>
            <person name="Tautz D."/>
            <person name="Tomoyasu Y."/>
            <person name="Trauner J."/>
            <person name="Van der Zee M."/>
            <person name="Vervoort M."/>
            <person name="Wittkopp N."/>
            <person name="Wimmer E.A."/>
            <person name="Yang X."/>
            <person name="Jones A.K."/>
            <person name="Sattelle D.B."/>
            <person name="Ebert P.R."/>
            <person name="Nelson D."/>
            <person name="Scott J.G."/>
            <person name="Beeman R.W."/>
            <person name="Muthukrishnan S."/>
            <person name="Kramer K.J."/>
            <person name="Arakane Y."/>
            <person name="Beeman R.W."/>
            <person name="Zhu Q."/>
            <person name="Hogenkamp D."/>
            <person name="Dixit R."/>
            <person name="Oppert B."/>
            <person name="Jiang H."/>
            <person name="Zou Z."/>
            <person name="Marshall J."/>
            <person name="Elpidina E."/>
            <person name="Vinokurov K."/>
            <person name="Oppert C."/>
            <person name="Zou Z."/>
            <person name="Evans J."/>
            <person name="Lu Z."/>
            <person name="Zhao P."/>
            <person name="Sumathipala N."/>
            <person name="Altincicek B."/>
            <person name="Vilcinskas A."/>
            <person name="Williams M."/>
            <person name="Hultmark D."/>
            <person name="Hetru C."/>
            <person name="Jiang H."/>
            <person name="Grimmelikhuijzen C.J."/>
            <person name="Hauser F."/>
            <person name="Cazzamali G."/>
            <person name="Williamson M."/>
            <person name="Park Y."/>
            <person name="Li B."/>
            <person name="Tanaka Y."/>
            <person name="Predel R."/>
            <person name="Neupert S."/>
            <person name="Schachtner J."/>
            <person name="Verleyen P."/>
            <person name="Raible F."/>
            <person name="Bork P."/>
            <person name="Friedrich M."/>
            <person name="Walden K.K."/>
            <person name="Robertson H.M."/>
            <person name="Angeli S."/>
            <person name="Foret S."/>
            <person name="Bucher G."/>
            <person name="Schuetz S."/>
            <person name="Maleszka R."/>
            <person name="Wimmer E.A."/>
            <person name="Beeman R.W."/>
            <person name="Lorenzen M."/>
            <person name="Tomoyasu Y."/>
            <person name="Miller S.C."/>
            <person name="Grossmann D."/>
            <person name="Bucher G."/>
        </authorList>
    </citation>
    <scope>NUCLEOTIDE SEQUENCE [LARGE SCALE GENOMIC DNA]</scope>
    <source>
        <strain evidence="1 2">Georgia GA2</strain>
    </source>
</reference>
<accession>A0A139WL70</accession>
<protein>
    <submittedName>
        <fullName evidence="1">Uncharacterized protein</fullName>
    </submittedName>
</protein>
<evidence type="ECO:0000313" key="2">
    <source>
        <dbReference type="Proteomes" id="UP000007266"/>
    </source>
</evidence>
<keyword evidence="2" id="KW-1185">Reference proteome</keyword>
<sequence length="43" mass="5295">MHQGKYLYTCKTSERCQRLKTKKVQFRTIQIANPEYSVYRRIK</sequence>
<dbReference type="InParanoid" id="A0A139WL70"/>
<reference evidence="1 2" key="2">
    <citation type="journal article" date="2010" name="Nucleic Acids Res.">
        <title>BeetleBase in 2010: revisions to provide comprehensive genomic information for Tribolium castaneum.</title>
        <authorList>
            <person name="Kim H.S."/>
            <person name="Murphy T."/>
            <person name="Xia J."/>
            <person name="Caragea D."/>
            <person name="Park Y."/>
            <person name="Beeman R.W."/>
            <person name="Lorenzen M.D."/>
            <person name="Butcher S."/>
            <person name="Manak J.R."/>
            <person name="Brown S.J."/>
        </authorList>
    </citation>
    <scope>GENOME REANNOTATION</scope>
    <source>
        <strain evidence="1 2">Georgia GA2</strain>
    </source>
</reference>
<organism evidence="1 2">
    <name type="scientific">Tribolium castaneum</name>
    <name type="common">Red flour beetle</name>
    <dbReference type="NCBI Taxonomy" id="7070"/>
    <lineage>
        <taxon>Eukaryota</taxon>
        <taxon>Metazoa</taxon>
        <taxon>Ecdysozoa</taxon>
        <taxon>Arthropoda</taxon>
        <taxon>Hexapoda</taxon>
        <taxon>Insecta</taxon>
        <taxon>Pterygota</taxon>
        <taxon>Neoptera</taxon>
        <taxon>Endopterygota</taxon>
        <taxon>Coleoptera</taxon>
        <taxon>Polyphaga</taxon>
        <taxon>Cucujiformia</taxon>
        <taxon>Tenebrionidae</taxon>
        <taxon>Tenebrionidae incertae sedis</taxon>
        <taxon>Tribolium</taxon>
    </lineage>
</organism>
<dbReference type="EMBL" id="KQ971323">
    <property type="protein sequence ID" value="KYB28567.1"/>
    <property type="molecule type" value="Genomic_DNA"/>
</dbReference>
<evidence type="ECO:0000313" key="1">
    <source>
        <dbReference type="EMBL" id="KYB28567.1"/>
    </source>
</evidence>